<dbReference type="SUPFAM" id="SSF55874">
    <property type="entry name" value="ATPase domain of HSP90 chaperone/DNA topoisomerase II/histidine kinase"/>
    <property type="match status" value="1"/>
</dbReference>
<reference evidence="2" key="1">
    <citation type="submission" date="2018-10" db="EMBL/GenBank/DDBJ databases">
        <authorList>
            <person name="Peiro R."/>
            <person name="Begona"/>
            <person name="Cbmso G."/>
            <person name="Lopez M."/>
            <person name="Gonzalez S."/>
            <person name="Sacristan E."/>
            <person name="Castillo E."/>
        </authorList>
    </citation>
    <scope>NUCLEOTIDE SEQUENCE [LARGE SCALE GENOMIC DNA]</scope>
</reference>
<accession>A0A447CUH8</accession>
<evidence type="ECO:0000313" key="2">
    <source>
        <dbReference type="Proteomes" id="UP000289200"/>
    </source>
</evidence>
<keyword evidence="2" id="KW-1185">Reference proteome</keyword>
<dbReference type="RefSeq" id="WP_129609361.1">
    <property type="nucleotide sequence ID" value="NZ_UWOC01000148.1"/>
</dbReference>
<organism evidence="1 2">
    <name type="scientific">Rhodoplanes serenus</name>
    <dbReference type="NCBI Taxonomy" id="200615"/>
    <lineage>
        <taxon>Bacteria</taxon>
        <taxon>Pseudomonadati</taxon>
        <taxon>Pseudomonadota</taxon>
        <taxon>Alphaproteobacteria</taxon>
        <taxon>Hyphomicrobiales</taxon>
        <taxon>Nitrobacteraceae</taxon>
        <taxon>Rhodoplanes</taxon>
    </lineage>
</organism>
<gene>
    <name evidence="1" type="ORF">RHODGE_RHODGE_02650</name>
</gene>
<dbReference type="EMBL" id="UWOC01000148">
    <property type="protein sequence ID" value="VCU08892.1"/>
    <property type="molecule type" value="Genomic_DNA"/>
</dbReference>
<dbReference type="Proteomes" id="UP000289200">
    <property type="component" value="Unassembled WGS sequence"/>
</dbReference>
<protein>
    <submittedName>
        <fullName evidence="1">Uncharacterized protein</fullName>
    </submittedName>
</protein>
<proteinExistence type="predicted"/>
<dbReference type="OrthoDB" id="8456403at2"/>
<comment type="caution">
    <text evidence="1">The sequence shown here is derived from an EMBL/GenBank/DDBJ whole genome shotgun (WGS) entry which is preliminary data.</text>
</comment>
<evidence type="ECO:0000313" key="1">
    <source>
        <dbReference type="EMBL" id="VCU08892.1"/>
    </source>
</evidence>
<dbReference type="InterPro" id="IPR036890">
    <property type="entry name" value="HATPase_C_sf"/>
</dbReference>
<sequence length="304" mass="33434">MLCTVSFPANWINASRFEAALRDSCGPHNNNTTEVVFAFPVGCKIMVDGAIRLLSLANQLAYTTRRVRLNFEEGESGTMGYLNRMGFFDHLSTDVEILPSRPFYSGARLHRGGNSMLVEIARINKDERDEELPTRLSDAISYACSSRLDVEELKGATWTIFAELIDNIFSHSATQLDGYAALQVYSGGNRLSVAVSDSGLGIMQTLRPSLRTEFPKLAQLSDTDLLVEVFRQGLSRHGADRGCGLKGCAAKAIKFDASLDVRLPNQRVLLKPARGAYEPNRAYCYEGLPLLWGTHIAFAFGLGA</sequence>
<dbReference type="AlphaFoldDB" id="A0A447CUH8"/>
<name>A0A447CUH8_9BRAD</name>